<sequence length="114" mass="12673">MAVTYAVLCLVLIPVEVVTGGNTFTLLPENIFFKNYGNASSCVTEHEEETCKLITPIPLTKWLPSSWSTLTSIWIHYSGSIRNCYRSEWILLTEKTPSATDVPAGTPCARRCCN</sequence>
<name>Q9AL55_SHIFL</name>
<dbReference type="AlphaFoldDB" id="Q9AL55"/>
<protein>
    <submittedName>
        <fullName evidence="1">Uncharacterized protein</fullName>
    </submittedName>
</protein>
<organism evidence="1">
    <name type="scientific">Shigella flexneri 2a</name>
    <dbReference type="NCBI Taxonomy" id="42897"/>
    <lineage>
        <taxon>Bacteria</taxon>
        <taxon>Pseudomonadati</taxon>
        <taxon>Pseudomonadota</taxon>
        <taxon>Gammaproteobacteria</taxon>
        <taxon>Enterobacterales</taxon>
        <taxon>Enterobacteriaceae</taxon>
        <taxon>Shigella</taxon>
    </lineage>
</organism>
<evidence type="ECO:0000313" key="1">
    <source>
        <dbReference type="EMBL" id="AAK00469.1"/>
    </source>
</evidence>
<reference evidence="1" key="1">
    <citation type="journal article" date="2000" name="Infect. Immun.">
        <title>The sigA gene which is borne on the she pathogenicity island of Shigella flexneri 2a encodes an exported cytopathic protease involved in intestinal fluid accumulation.</title>
        <authorList>
            <person name="Al-Hasani K."/>
            <person name="Henderson I.R."/>
            <person name="Sakellaris H."/>
            <person name="Rajakumar K."/>
            <person name="Grant T."/>
            <person name="Nataro J.P."/>
            <person name="Robins-Browne R."/>
            <person name="Adler B."/>
        </authorList>
    </citation>
    <scope>NUCLEOTIDE SEQUENCE</scope>
    <source>
        <strain evidence="1">YSH6000T</strain>
    </source>
</reference>
<proteinExistence type="predicted"/>
<accession>Q9AL55</accession>
<dbReference type="EMBL" id="AF200692">
    <property type="protein sequence ID" value="AAK00469.1"/>
    <property type="molecule type" value="Genomic_DNA"/>
</dbReference>
<reference evidence="1" key="2">
    <citation type="journal article" date="2001" name="Microb. Pathog.">
        <title>Genetic organization of the she pathogenicity island in Shigella flexneri 2a.</title>
        <authorList>
            <person name="Al-Hasani K."/>
            <person name="Rajakumar K."/>
            <person name="Bulach D."/>
            <person name="Robins-Browne R."/>
            <person name="Adler B."/>
            <person name="Sakellaris H."/>
        </authorList>
    </citation>
    <scope>NUCLEOTIDE SEQUENCE</scope>
    <source>
        <strain evidence="1">YSH6000T</strain>
    </source>
</reference>